<comment type="similarity">
    <text evidence="1">Belongs to the methyltransferase superfamily. NTM1 family.</text>
</comment>
<comment type="catalytic activity">
    <reaction evidence="8">
        <text>N-terminal L-seryl-L-prolyl-L-lysyl-[protein] + 3 S-adenosyl-L-methionine = N-terminal N,N,N-trimethyl-L-seryl-L-prolyl-L-lysyl-[protein] + 3 S-adenosyl-L-homocysteine + 3 H(+)</text>
        <dbReference type="Rhea" id="RHEA:54724"/>
        <dbReference type="Rhea" id="RHEA-COMP:13789"/>
        <dbReference type="Rhea" id="RHEA-COMP:13973"/>
        <dbReference type="ChEBI" id="CHEBI:15378"/>
        <dbReference type="ChEBI" id="CHEBI:57856"/>
        <dbReference type="ChEBI" id="CHEBI:59789"/>
        <dbReference type="ChEBI" id="CHEBI:138061"/>
        <dbReference type="ChEBI" id="CHEBI:138317"/>
        <dbReference type="EC" id="2.1.1.244"/>
    </reaction>
</comment>
<keyword evidence="4 11" id="KW-0949">S-adenosyl-L-methionine</keyword>
<dbReference type="GO" id="GO:0032259">
    <property type="term" value="P:methylation"/>
    <property type="evidence" value="ECO:0007669"/>
    <property type="project" value="UniProtKB-KW"/>
</dbReference>
<dbReference type="InterPro" id="IPR029063">
    <property type="entry name" value="SAM-dependent_MTases_sf"/>
</dbReference>
<dbReference type="Pfam" id="PF05891">
    <property type="entry name" value="Methyltransf_PK"/>
    <property type="match status" value="1"/>
</dbReference>
<evidence type="ECO:0000256" key="5">
    <source>
        <dbReference type="ARBA" id="ARBA00039112"/>
    </source>
</evidence>
<keyword evidence="2" id="KW-0489">Methyltransferase</keyword>
<comment type="catalytic activity">
    <reaction evidence="9">
        <text>N-terminal L-prolyl-L-prolyl-L-lysyl-[protein] + 2 S-adenosyl-L-methionine = N-terminal N,N-dimethyl-L-prolyl-L-prolyl-L-lysyl-[protein] + 2 S-adenosyl-L-homocysteine + 2 H(+)</text>
        <dbReference type="Rhea" id="RHEA:54736"/>
        <dbReference type="Rhea" id="RHEA-COMP:13787"/>
        <dbReference type="Rhea" id="RHEA-COMP:13974"/>
        <dbReference type="ChEBI" id="CHEBI:15378"/>
        <dbReference type="ChEBI" id="CHEBI:57856"/>
        <dbReference type="ChEBI" id="CHEBI:59789"/>
        <dbReference type="ChEBI" id="CHEBI:138059"/>
        <dbReference type="ChEBI" id="CHEBI:138318"/>
        <dbReference type="EC" id="2.1.1.244"/>
    </reaction>
</comment>
<evidence type="ECO:0000256" key="8">
    <source>
        <dbReference type="ARBA" id="ARBA00047306"/>
    </source>
</evidence>
<dbReference type="EMBL" id="JAODUP010000246">
    <property type="protein sequence ID" value="KAK2155207.1"/>
    <property type="molecule type" value="Genomic_DNA"/>
</dbReference>
<dbReference type="AlphaFoldDB" id="A0AAD9JM36"/>
<reference evidence="12" key="1">
    <citation type="journal article" date="2023" name="Mol. Biol. Evol.">
        <title>Third-Generation Sequencing Reveals the Adaptive Role of the Epigenome in Three Deep-Sea Polychaetes.</title>
        <authorList>
            <person name="Perez M."/>
            <person name="Aroh O."/>
            <person name="Sun Y."/>
            <person name="Lan Y."/>
            <person name="Juniper S.K."/>
            <person name="Young C.R."/>
            <person name="Angers B."/>
            <person name="Qian P.Y."/>
        </authorList>
    </citation>
    <scope>NUCLEOTIDE SEQUENCE</scope>
    <source>
        <strain evidence="12">P08H-3</strain>
    </source>
</reference>
<dbReference type="PIRSF" id="PIRSF016958">
    <property type="entry name" value="DUF858_MeTrfase_lik"/>
    <property type="match status" value="1"/>
</dbReference>
<evidence type="ECO:0000256" key="6">
    <source>
        <dbReference type="ARBA" id="ARBA00039449"/>
    </source>
</evidence>
<dbReference type="GO" id="GO:0005737">
    <property type="term" value="C:cytoplasm"/>
    <property type="evidence" value="ECO:0007669"/>
    <property type="project" value="TreeGrafter"/>
</dbReference>
<evidence type="ECO:0000256" key="1">
    <source>
        <dbReference type="ARBA" id="ARBA00009059"/>
    </source>
</evidence>
<proteinExistence type="inferred from homology"/>
<dbReference type="SUPFAM" id="SSF53335">
    <property type="entry name" value="S-adenosyl-L-methionine-dependent methyltransferases"/>
    <property type="match status" value="1"/>
</dbReference>
<evidence type="ECO:0000256" key="7">
    <source>
        <dbReference type="ARBA" id="ARBA00043129"/>
    </source>
</evidence>
<evidence type="ECO:0000256" key="4">
    <source>
        <dbReference type="ARBA" id="ARBA00022691"/>
    </source>
</evidence>
<evidence type="ECO:0000313" key="13">
    <source>
        <dbReference type="Proteomes" id="UP001208570"/>
    </source>
</evidence>
<evidence type="ECO:0000313" key="12">
    <source>
        <dbReference type="EMBL" id="KAK2155207.1"/>
    </source>
</evidence>
<feature type="binding site" evidence="11">
    <location>
        <position position="73"/>
    </location>
    <ligand>
        <name>S-adenosyl-L-methionine</name>
        <dbReference type="ChEBI" id="CHEBI:59789"/>
    </ligand>
</feature>
<dbReference type="EC" id="2.1.1.244" evidence="5"/>
<comment type="caution">
    <text evidence="12">The sequence shown here is derived from an EMBL/GenBank/DDBJ whole genome shotgun (WGS) entry which is preliminary data.</text>
</comment>
<name>A0AAD9JM36_9ANNE</name>
<dbReference type="Proteomes" id="UP001208570">
    <property type="component" value="Unassembled WGS sequence"/>
</dbReference>
<feature type="binding site" evidence="11">
    <location>
        <begin position="123"/>
        <end position="124"/>
    </location>
    <ligand>
        <name>S-adenosyl-L-methionine</name>
        <dbReference type="ChEBI" id="CHEBI:59789"/>
    </ligand>
</feature>
<comment type="catalytic activity">
    <reaction evidence="10">
        <text>N-terminal L-alanyl-L-prolyl-L-lysyl-[protein] + 3 S-adenosyl-L-methionine = N-terminal N,N,N-trimethyl-L-alanyl-L-prolyl-L-lysyl-[protein] + 3 S-adenosyl-L-homocysteine + 3 H(+)</text>
        <dbReference type="Rhea" id="RHEA:54712"/>
        <dbReference type="Rhea" id="RHEA-COMP:13785"/>
        <dbReference type="Rhea" id="RHEA-COMP:13971"/>
        <dbReference type="ChEBI" id="CHEBI:15378"/>
        <dbReference type="ChEBI" id="CHEBI:57856"/>
        <dbReference type="ChEBI" id="CHEBI:59789"/>
        <dbReference type="ChEBI" id="CHEBI:138057"/>
        <dbReference type="ChEBI" id="CHEBI:138315"/>
        <dbReference type="EC" id="2.1.1.244"/>
    </reaction>
</comment>
<keyword evidence="3" id="KW-0808">Transferase</keyword>
<dbReference type="PANTHER" id="PTHR12753">
    <property type="entry name" value="AD-003 - RELATED"/>
    <property type="match status" value="1"/>
</dbReference>
<dbReference type="Gene3D" id="3.40.50.150">
    <property type="entry name" value="Vaccinia Virus protein VP39"/>
    <property type="match status" value="1"/>
</dbReference>
<accession>A0AAD9JM36</accession>
<gene>
    <name evidence="12" type="ORF">LSH36_246g03011</name>
</gene>
<sequence length="228" mass="26071">MDSEDTIDIENLDDNKFYGDAEKYWKNISPTVDGMLGGFSHISSTDIAGSTKFLHLFVKPPGKTNKVRALDCGAGIGRITKRLLLPNFSHVDMVELNQDFLDEARHYLADNASRVERYICSGLQNFTPDERRYDVIWCQWVLGHLTDEDLIGFFRRCQHGLSEQGVIIVKENTTAVGTTDFDTTDSSIIRSKNAMEEIFKKAGLRILKEEKQKRFPKEIYDVYMFGLQ</sequence>
<evidence type="ECO:0000256" key="10">
    <source>
        <dbReference type="ARBA" id="ARBA00048167"/>
    </source>
</evidence>
<evidence type="ECO:0000256" key="9">
    <source>
        <dbReference type="ARBA" id="ARBA00047885"/>
    </source>
</evidence>
<evidence type="ECO:0000256" key="3">
    <source>
        <dbReference type="ARBA" id="ARBA00022679"/>
    </source>
</evidence>
<dbReference type="CDD" id="cd02440">
    <property type="entry name" value="AdoMet_MTases"/>
    <property type="match status" value="1"/>
</dbReference>
<evidence type="ECO:0000256" key="2">
    <source>
        <dbReference type="ARBA" id="ARBA00022603"/>
    </source>
</evidence>
<organism evidence="12 13">
    <name type="scientific">Paralvinella palmiformis</name>
    <dbReference type="NCBI Taxonomy" id="53620"/>
    <lineage>
        <taxon>Eukaryota</taxon>
        <taxon>Metazoa</taxon>
        <taxon>Spiralia</taxon>
        <taxon>Lophotrochozoa</taxon>
        <taxon>Annelida</taxon>
        <taxon>Polychaeta</taxon>
        <taxon>Sedentaria</taxon>
        <taxon>Canalipalpata</taxon>
        <taxon>Terebellida</taxon>
        <taxon>Terebelliformia</taxon>
        <taxon>Alvinellidae</taxon>
        <taxon>Paralvinella</taxon>
    </lineage>
</organism>
<keyword evidence="13" id="KW-1185">Reference proteome</keyword>
<dbReference type="InterPro" id="IPR008576">
    <property type="entry name" value="MeTrfase_NTM1"/>
</dbReference>
<evidence type="ECO:0000256" key="11">
    <source>
        <dbReference type="PIRSR" id="PIRSR016958-1"/>
    </source>
</evidence>
<dbReference type="GO" id="GO:0071885">
    <property type="term" value="F:N-terminal protein N-methyltransferase activity"/>
    <property type="evidence" value="ECO:0007669"/>
    <property type="project" value="UniProtKB-EC"/>
</dbReference>
<dbReference type="PANTHER" id="PTHR12753:SF0">
    <property type="entry name" value="ALPHA N-TERMINAL PROTEIN METHYLTRANSFERASE 1"/>
    <property type="match status" value="1"/>
</dbReference>
<feature type="binding site" evidence="11">
    <location>
        <position position="78"/>
    </location>
    <ligand>
        <name>S-adenosyl-L-methionine</name>
        <dbReference type="ChEBI" id="CHEBI:59789"/>
    </ligand>
</feature>
<feature type="binding site" evidence="11">
    <location>
        <position position="139"/>
    </location>
    <ligand>
        <name>S-adenosyl-L-methionine</name>
        <dbReference type="ChEBI" id="CHEBI:59789"/>
    </ligand>
</feature>
<dbReference type="FunFam" id="3.40.50.150:FF:000025">
    <property type="entry name" value="N-terminal Xaa-Pro-Lys N-methyltransferase 1"/>
    <property type="match status" value="1"/>
</dbReference>
<protein>
    <recommendedName>
        <fullName evidence="6">Alpha N-terminal protein methyltransferase 1</fullName>
        <ecNumber evidence="5">2.1.1.244</ecNumber>
    </recommendedName>
    <alternativeName>
        <fullName evidence="7">X-Pro-Lys N-terminal protein methyltransferase 1</fullName>
    </alternativeName>
</protein>